<keyword evidence="1" id="KW-0812">Transmembrane</keyword>
<reference evidence="2 3" key="1">
    <citation type="submission" date="2018-09" db="EMBL/GenBank/DDBJ databases">
        <title>Profundibacter amoris BAR1 gen. nov., sp. nov., a new member of the Roseobacter clade isolated at Lokis Castle Vent Field on the Arctic Mid-Oceanic Ridge.</title>
        <authorList>
            <person name="Le Moine Bauer S."/>
            <person name="Sjoeberg A.G."/>
            <person name="L'Haridon S."/>
            <person name="Stokke R."/>
            <person name="Roalkvam I."/>
            <person name="Steen I.H."/>
            <person name="Dahle H."/>
        </authorList>
    </citation>
    <scope>NUCLEOTIDE SEQUENCE [LARGE SCALE GENOMIC DNA]</scope>
    <source>
        <strain evidence="2 3">BAR1</strain>
    </source>
</reference>
<keyword evidence="3" id="KW-1185">Reference proteome</keyword>
<accession>A0A347UI26</accession>
<dbReference type="RefSeq" id="WP_118943159.1">
    <property type="nucleotide sequence ID" value="NZ_CP032125.1"/>
</dbReference>
<sequence>MKQQSKGFIARNRSTLLGLTFCGSLGSGLFAFWWRVRDAFGMIGRGTLEVLTFGRYDNPASPQQAAVADTMVAVGVVGTVVFGVLFFYVLLAGWRFGKK</sequence>
<evidence type="ECO:0000313" key="3">
    <source>
        <dbReference type="Proteomes" id="UP000261704"/>
    </source>
</evidence>
<evidence type="ECO:0000313" key="2">
    <source>
        <dbReference type="EMBL" id="AXX98504.1"/>
    </source>
</evidence>
<protein>
    <submittedName>
        <fullName evidence="2">Uncharacterized protein</fullName>
    </submittedName>
</protein>
<dbReference type="Proteomes" id="UP000261704">
    <property type="component" value="Chromosome"/>
</dbReference>
<feature type="transmembrane region" description="Helical" evidence="1">
    <location>
        <begin position="71"/>
        <end position="94"/>
    </location>
</feature>
<dbReference type="EMBL" id="CP032125">
    <property type="protein sequence ID" value="AXX98504.1"/>
    <property type="molecule type" value="Genomic_DNA"/>
</dbReference>
<gene>
    <name evidence="2" type="ORF">BAR1_11580</name>
</gene>
<keyword evidence="1" id="KW-1133">Transmembrane helix</keyword>
<name>A0A347UI26_9RHOB</name>
<evidence type="ECO:0000256" key="1">
    <source>
        <dbReference type="SAM" id="Phobius"/>
    </source>
</evidence>
<proteinExistence type="predicted"/>
<feature type="transmembrane region" description="Helical" evidence="1">
    <location>
        <begin position="16"/>
        <end position="34"/>
    </location>
</feature>
<dbReference type="AlphaFoldDB" id="A0A347UI26"/>
<dbReference type="KEGG" id="pamo:BAR1_11580"/>
<keyword evidence="1" id="KW-0472">Membrane</keyword>
<organism evidence="2 3">
    <name type="scientific">Profundibacter amoris</name>
    <dbReference type="NCBI Taxonomy" id="2171755"/>
    <lineage>
        <taxon>Bacteria</taxon>
        <taxon>Pseudomonadati</taxon>
        <taxon>Pseudomonadota</taxon>
        <taxon>Alphaproteobacteria</taxon>
        <taxon>Rhodobacterales</taxon>
        <taxon>Paracoccaceae</taxon>
        <taxon>Profundibacter</taxon>
    </lineage>
</organism>